<dbReference type="SUPFAM" id="SSF64076">
    <property type="entry name" value="MTH938-like"/>
    <property type="match status" value="1"/>
</dbReference>
<accession>A0A1I3K971</accession>
<dbReference type="AlphaFoldDB" id="A0A1I3K971"/>
<dbReference type="CDD" id="cd00248">
    <property type="entry name" value="Mth938-like"/>
    <property type="match status" value="1"/>
</dbReference>
<dbReference type="Gene3D" id="3.40.1230.10">
    <property type="entry name" value="MTH938-like"/>
    <property type="match status" value="1"/>
</dbReference>
<protein>
    <submittedName>
        <fullName evidence="1">Uncharacterized conserved protein, contains Mth938-like domain</fullName>
    </submittedName>
</protein>
<gene>
    <name evidence="1" type="ORF">SAMN05216258_108341</name>
</gene>
<dbReference type="InterPro" id="IPR007523">
    <property type="entry name" value="NDUFAF3/AAMDC"/>
</dbReference>
<evidence type="ECO:0000313" key="1">
    <source>
        <dbReference type="EMBL" id="SFI68755.1"/>
    </source>
</evidence>
<evidence type="ECO:0000313" key="2">
    <source>
        <dbReference type="Proteomes" id="UP000199377"/>
    </source>
</evidence>
<organism evidence="1 2">
    <name type="scientific">Albimonas pacifica</name>
    <dbReference type="NCBI Taxonomy" id="1114924"/>
    <lineage>
        <taxon>Bacteria</taxon>
        <taxon>Pseudomonadati</taxon>
        <taxon>Pseudomonadota</taxon>
        <taxon>Alphaproteobacteria</taxon>
        <taxon>Rhodobacterales</taxon>
        <taxon>Paracoccaceae</taxon>
        <taxon>Albimonas</taxon>
    </lineage>
</organism>
<dbReference type="InterPro" id="IPR036748">
    <property type="entry name" value="MTH938-like_sf"/>
</dbReference>
<dbReference type="Pfam" id="PF04430">
    <property type="entry name" value="DUF498"/>
    <property type="match status" value="1"/>
</dbReference>
<dbReference type="PANTHER" id="PTHR21192">
    <property type="entry name" value="NUCLEAR PROTEIN E3-3"/>
    <property type="match status" value="1"/>
</dbReference>
<dbReference type="OrthoDB" id="7351393at2"/>
<keyword evidence="2" id="KW-1185">Reference proteome</keyword>
<name>A0A1I3K971_9RHOB</name>
<reference evidence="1 2" key="1">
    <citation type="submission" date="2016-10" db="EMBL/GenBank/DDBJ databases">
        <authorList>
            <person name="de Groot N.N."/>
        </authorList>
    </citation>
    <scope>NUCLEOTIDE SEQUENCE [LARGE SCALE GENOMIC DNA]</scope>
    <source>
        <strain evidence="1 2">CGMCC 1.11030</strain>
    </source>
</reference>
<dbReference type="Proteomes" id="UP000199377">
    <property type="component" value="Unassembled WGS sequence"/>
</dbReference>
<sequence length="124" mass="12825">MRMIEIDYEARPPIDAYGGGGFRIAGEKRLGSLLHLPSGLSTWSVAAPSEATAEAFAAVLAEAGEIDVLLVGMGPDIAPLPRGAREAFEAAALGVETMSTAAACRTFNVLLAEDRRVAAALIAV</sequence>
<dbReference type="STRING" id="1114924.SAMN05216258_108341"/>
<dbReference type="PANTHER" id="PTHR21192:SF2">
    <property type="entry name" value="NADH DEHYDROGENASE [UBIQUINONE] 1 ALPHA SUBCOMPLEX ASSEMBLY FACTOR 3"/>
    <property type="match status" value="1"/>
</dbReference>
<proteinExistence type="predicted"/>
<dbReference type="EMBL" id="FOQH01000008">
    <property type="protein sequence ID" value="SFI68755.1"/>
    <property type="molecule type" value="Genomic_DNA"/>
</dbReference>
<dbReference type="RefSeq" id="WP_092862168.1">
    <property type="nucleotide sequence ID" value="NZ_FOQH01000008.1"/>
</dbReference>